<dbReference type="InterPro" id="IPR041854">
    <property type="entry name" value="BFD-like_2Fe2S-bd_dom_sf"/>
</dbReference>
<sequence length="479" mass="51927">MNYDVVIVGAGPAGIAAANILVEQSLSVLLIDEQARAGGQIFRQPPKGWTVKNWLSSKIYRDGINELRKAEANSLIRWRFRTTVAGISRVAGAEPAFRVFAEDANGVCEIESRFLLLATGCHDMSVSFPGATLPGVMMAGGIQAFVKSQQIVPGECFVLVGTHPLQIIVADQILKAGGKVAGVYFGQPLSRFLRAFKAPATLFRFSGKFLFFLGCICRVLLAGVGIHFGRTVRRALGKEALEQVELMRLDSQGQPTASATQAVAADRLGLCFSFIASSELARQLGATVRWSAPEGGFLVEHDQWMQSSVPGLFVAGEITAVAGADAAMEEGRLAAFGIIRKKMGAQQCTEFTTQIDAVTRRLQKHEQFSTLLRALSDPEDIPKTLLKDEAIVCKCEQVSVGDIHSMLTDNQFVSTASSLKLLTRAGMGLCQGRYCQHILVRLIAEQRNIPEQQVGPYTAQFPSKPLAVAKILEWSPESQ</sequence>
<dbReference type="Pfam" id="PF07992">
    <property type="entry name" value="Pyr_redox_2"/>
    <property type="match status" value="1"/>
</dbReference>
<dbReference type="PIRSF" id="PIRSF037495">
    <property type="entry name" value="Opine_OX_OoxA/HcnB"/>
    <property type="match status" value="1"/>
</dbReference>
<dbReference type="InterPro" id="IPR051691">
    <property type="entry name" value="Metab_Enz_Cyan_OpOx_G3PDH"/>
</dbReference>
<dbReference type="InterPro" id="IPR036188">
    <property type="entry name" value="FAD/NAD-bd_sf"/>
</dbReference>
<name>A0A9E5MQP5_9GAMM</name>
<dbReference type="PRINTS" id="PR00368">
    <property type="entry name" value="FADPNR"/>
</dbReference>
<dbReference type="SUPFAM" id="SSF51905">
    <property type="entry name" value="FAD/NAD(P)-binding domain"/>
    <property type="match status" value="1"/>
</dbReference>
<proteinExistence type="predicted"/>
<dbReference type="PANTHER" id="PTHR42949:SF3">
    <property type="entry name" value="ANAEROBIC GLYCEROL-3-PHOSPHATE DEHYDROGENASE SUBUNIT B"/>
    <property type="match status" value="1"/>
</dbReference>
<reference evidence="4" key="1">
    <citation type="submission" date="2020-03" db="EMBL/GenBank/DDBJ databases">
        <authorList>
            <person name="Guo F."/>
        </authorList>
    </citation>
    <scope>NUCLEOTIDE SEQUENCE</scope>
    <source>
        <strain evidence="4">JCM 30134</strain>
    </source>
</reference>
<feature type="domain" description="FAD/NAD(P)-binding" evidence="3">
    <location>
        <begin position="3"/>
        <end position="131"/>
    </location>
</feature>
<dbReference type="InterPro" id="IPR007419">
    <property type="entry name" value="BFD-like_2Fe2S-bd_dom"/>
</dbReference>
<keyword evidence="1" id="KW-0560">Oxidoreductase</keyword>
<dbReference type="GO" id="GO:0016491">
    <property type="term" value="F:oxidoreductase activity"/>
    <property type="evidence" value="ECO:0007669"/>
    <property type="project" value="UniProtKB-KW"/>
</dbReference>
<dbReference type="Gene3D" id="3.50.50.60">
    <property type="entry name" value="FAD/NAD(P)-binding domain"/>
    <property type="match status" value="2"/>
</dbReference>
<evidence type="ECO:0000256" key="1">
    <source>
        <dbReference type="ARBA" id="ARBA00023002"/>
    </source>
</evidence>
<dbReference type="CDD" id="cd19946">
    <property type="entry name" value="GlpA-like_Fer2_BFD-like"/>
    <property type="match status" value="1"/>
</dbReference>
<dbReference type="Gene3D" id="1.10.10.1100">
    <property type="entry name" value="BFD-like [2Fe-2S]-binding domain"/>
    <property type="match status" value="1"/>
</dbReference>
<dbReference type="EMBL" id="JAAONZ010000039">
    <property type="protein sequence ID" value="NHO68557.1"/>
    <property type="molecule type" value="Genomic_DNA"/>
</dbReference>
<dbReference type="AlphaFoldDB" id="A0A9E5MQP5"/>
<feature type="domain" description="BFD-like [2Fe-2S]-binding" evidence="2">
    <location>
        <begin position="391"/>
        <end position="445"/>
    </location>
</feature>
<evidence type="ECO:0000259" key="2">
    <source>
        <dbReference type="Pfam" id="PF04324"/>
    </source>
</evidence>
<accession>A0A9E5MQP5</accession>
<evidence type="ECO:0000313" key="4">
    <source>
        <dbReference type="EMBL" id="NHO68557.1"/>
    </source>
</evidence>
<organism evidence="4 5">
    <name type="scientific">Pseudomaricurvus hydrocarbonicus</name>
    <dbReference type="NCBI Taxonomy" id="1470433"/>
    <lineage>
        <taxon>Bacteria</taxon>
        <taxon>Pseudomonadati</taxon>
        <taxon>Pseudomonadota</taxon>
        <taxon>Gammaproteobacteria</taxon>
        <taxon>Cellvibrionales</taxon>
        <taxon>Cellvibrionaceae</taxon>
        <taxon>Pseudomaricurvus</taxon>
    </lineage>
</organism>
<dbReference type="PRINTS" id="PR00469">
    <property type="entry name" value="PNDRDTASEII"/>
</dbReference>
<keyword evidence="5" id="KW-1185">Reference proteome</keyword>
<dbReference type="InterPro" id="IPR017224">
    <property type="entry name" value="Opine_Oxase_asu/HCN_bsu"/>
</dbReference>
<protein>
    <submittedName>
        <fullName evidence="4">FAD-dependent oxidoreductase</fullName>
    </submittedName>
</protein>
<gene>
    <name evidence="4" type="ORF">G8770_23640</name>
</gene>
<evidence type="ECO:0000259" key="3">
    <source>
        <dbReference type="Pfam" id="PF07992"/>
    </source>
</evidence>
<dbReference type="InterPro" id="IPR023753">
    <property type="entry name" value="FAD/NAD-binding_dom"/>
</dbReference>
<comment type="caution">
    <text evidence="4">The sequence shown here is derived from an EMBL/GenBank/DDBJ whole genome shotgun (WGS) entry which is preliminary data.</text>
</comment>
<dbReference type="Pfam" id="PF04324">
    <property type="entry name" value="Fer2_BFD"/>
    <property type="match status" value="1"/>
</dbReference>
<evidence type="ECO:0000313" key="5">
    <source>
        <dbReference type="Proteomes" id="UP000787472"/>
    </source>
</evidence>
<dbReference type="Proteomes" id="UP000787472">
    <property type="component" value="Unassembled WGS sequence"/>
</dbReference>
<dbReference type="PANTHER" id="PTHR42949">
    <property type="entry name" value="ANAEROBIC GLYCEROL-3-PHOSPHATE DEHYDROGENASE SUBUNIT B"/>
    <property type="match status" value="1"/>
</dbReference>